<name>A0ACC1U5X1_9AGAR</name>
<dbReference type="EMBL" id="MU795022">
    <property type="protein sequence ID" value="KAJ3812469.1"/>
    <property type="molecule type" value="Genomic_DNA"/>
</dbReference>
<comment type="caution">
    <text evidence="1">The sequence shown here is derived from an EMBL/GenBank/DDBJ whole genome shotgun (WGS) entry which is preliminary data.</text>
</comment>
<proteinExistence type="predicted"/>
<evidence type="ECO:0000313" key="1">
    <source>
        <dbReference type="EMBL" id="KAJ3812469.1"/>
    </source>
</evidence>
<gene>
    <name evidence="1" type="ORF">F5876DRAFT_37270</name>
</gene>
<keyword evidence="2" id="KW-1185">Reference proteome</keyword>
<protein>
    <submittedName>
        <fullName evidence="1">Uncharacterized protein</fullName>
    </submittedName>
</protein>
<feature type="non-terminal residue" evidence="1">
    <location>
        <position position="1"/>
    </location>
</feature>
<sequence length="72" mass="7775">VNAVTPGMTATKLDGFLYDRTAEDGGKVLLPFALLGAGDEERTGGPCITGKRMIYPPQLLISFYNPDGEMPW</sequence>
<reference evidence="1" key="1">
    <citation type="submission" date="2022-09" db="EMBL/GenBank/DDBJ databases">
        <title>A Global Phylogenomic Analysis of the Shiitake Genus Lentinula.</title>
        <authorList>
            <consortium name="DOE Joint Genome Institute"/>
            <person name="Sierra-Patev S."/>
            <person name="Min B."/>
            <person name="Naranjo-Ortiz M."/>
            <person name="Looney B."/>
            <person name="Konkel Z."/>
            <person name="Slot J.C."/>
            <person name="Sakamoto Y."/>
            <person name="Steenwyk J.L."/>
            <person name="Rokas A."/>
            <person name="Carro J."/>
            <person name="Camarero S."/>
            <person name="Ferreira P."/>
            <person name="Molpeceres G."/>
            <person name="Ruiz-Duenas F.J."/>
            <person name="Serrano A."/>
            <person name="Henrissat B."/>
            <person name="Drula E."/>
            <person name="Hughes K.W."/>
            <person name="Mata J.L."/>
            <person name="Ishikawa N.K."/>
            <person name="Vargas-Isla R."/>
            <person name="Ushijima S."/>
            <person name="Smith C.A."/>
            <person name="Ahrendt S."/>
            <person name="Andreopoulos W."/>
            <person name="He G."/>
            <person name="Labutti K."/>
            <person name="Lipzen A."/>
            <person name="Ng V."/>
            <person name="Riley R."/>
            <person name="Sandor L."/>
            <person name="Barry K."/>
            <person name="Martinez A.T."/>
            <person name="Xiao Y."/>
            <person name="Gibbons J.G."/>
            <person name="Terashima K."/>
            <person name="Grigoriev I.V."/>
            <person name="Hibbett D.S."/>
        </authorList>
    </citation>
    <scope>NUCLEOTIDE SEQUENCE</scope>
    <source>
        <strain evidence="1">TMI1499</strain>
    </source>
</reference>
<organism evidence="1 2">
    <name type="scientific">Lentinula aff. lateritia</name>
    <dbReference type="NCBI Taxonomy" id="2804960"/>
    <lineage>
        <taxon>Eukaryota</taxon>
        <taxon>Fungi</taxon>
        <taxon>Dikarya</taxon>
        <taxon>Basidiomycota</taxon>
        <taxon>Agaricomycotina</taxon>
        <taxon>Agaricomycetes</taxon>
        <taxon>Agaricomycetidae</taxon>
        <taxon>Agaricales</taxon>
        <taxon>Marasmiineae</taxon>
        <taxon>Omphalotaceae</taxon>
        <taxon>Lentinula</taxon>
    </lineage>
</organism>
<evidence type="ECO:0000313" key="2">
    <source>
        <dbReference type="Proteomes" id="UP001163835"/>
    </source>
</evidence>
<accession>A0ACC1U5X1</accession>
<dbReference type="Proteomes" id="UP001163835">
    <property type="component" value="Unassembled WGS sequence"/>
</dbReference>